<proteinExistence type="predicted"/>
<keyword evidence="2" id="KW-1185">Reference proteome</keyword>
<keyword evidence="1" id="KW-0732">Signal</keyword>
<feature type="chain" id="PRO_5005656760" evidence="1">
    <location>
        <begin position="21"/>
        <end position="77"/>
    </location>
</feature>
<dbReference type="AlphaFoldDB" id="A0A0M3HY60"/>
<protein>
    <submittedName>
        <fullName evidence="3">Secreted protein</fullName>
    </submittedName>
</protein>
<sequence>MQLLLVAGLFEIRYALIALAQWAEQYIVLTPFADFSEKQLSPRIVVASSSELKFLFSATLQIASFPFPSMVQVYRRT</sequence>
<evidence type="ECO:0000256" key="1">
    <source>
        <dbReference type="SAM" id="SignalP"/>
    </source>
</evidence>
<evidence type="ECO:0000313" key="2">
    <source>
        <dbReference type="Proteomes" id="UP000036681"/>
    </source>
</evidence>
<dbReference type="Proteomes" id="UP000036681">
    <property type="component" value="Unplaced"/>
</dbReference>
<dbReference type="WBParaSite" id="ALUE_0000839701-mRNA-1">
    <property type="protein sequence ID" value="ALUE_0000839701-mRNA-1"/>
    <property type="gene ID" value="ALUE_0000839701"/>
</dbReference>
<feature type="signal peptide" evidence="1">
    <location>
        <begin position="1"/>
        <end position="20"/>
    </location>
</feature>
<evidence type="ECO:0000313" key="3">
    <source>
        <dbReference type="WBParaSite" id="ALUE_0000839701-mRNA-1"/>
    </source>
</evidence>
<name>A0A0M3HY60_ASCLU</name>
<reference evidence="3" key="1">
    <citation type="submission" date="2017-02" db="UniProtKB">
        <authorList>
            <consortium name="WormBaseParasite"/>
        </authorList>
    </citation>
    <scope>IDENTIFICATION</scope>
</reference>
<accession>A0A0M3HY60</accession>
<organism evidence="2 3">
    <name type="scientific">Ascaris lumbricoides</name>
    <name type="common">Giant roundworm</name>
    <dbReference type="NCBI Taxonomy" id="6252"/>
    <lineage>
        <taxon>Eukaryota</taxon>
        <taxon>Metazoa</taxon>
        <taxon>Ecdysozoa</taxon>
        <taxon>Nematoda</taxon>
        <taxon>Chromadorea</taxon>
        <taxon>Rhabditida</taxon>
        <taxon>Spirurina</taxon>
        <taxon>Ascaridomorpha</taxon>
        <taxon>Ascaridoidea</taxon>
        <taxon>Ascarididae</taxon>
        <taxon>Ascaris</taxon>
    </lineage>
</organism>